<dbReference type="EMBL" id="JAFIMR010000065">
    <property type="protein sequence ID" value="KAI1851457.1"/>
    <property type="molecule type" value="Genomic_DNA"/>
</dbReference>
<dbReference type="AlphaFoldDB" id="A0A9P9W902"/>
<keyword evidence="3" id="KW-1185">Reference proteome</keyword>
<organism evidence="2 3">
    <name type="scientific">Neoarthrinium moseri</name>
    <dbReference type="NCBI Taxonomy" id="1658444"/>
    <lineage>
        <taxon>Eukaryota</taxon>
        <taxon>Fungi</taxon>
        <taxon>Dikarya</taxon>
        <taxon>Ascomycota</taxon>
        <taxon>Pezizomycotina</taxon>
        <taxon>Sordariomycetes</taxon>
        <taxon>Xylariomycetidae</taxon>
        <taxon>Amphisphaeriales</taxon>
        <taxon>Apiosporaceae</taxon>
        <taxon>Neoarthrinium</taxon>
    </lineage>
</organism>
<dbReference type="Gene3D" id="3.40.630.30">
    <property type="match status" value="1"/>
</dbReference>
<dbReference type="CDD" id="cd04301">
    <property type="entry name" value="NAT_SF"/>
    <property type="match status" value="1"/>
</dbReference>
<evidence type="ECO:0000259" key="1">
    <source>
        <dbReference type="PROSITE" id="PS51186"/>
    </source>
</evidence>
<protein>
    <recommendedName>
        <fullName evidence="1">N-acetyltransferase domain-containing protein</fullName>
    </recommendedName>
</protein>
<gene>
    <name evidence="2" type="ORF">JX265_013204</name>
</gene>
<name>A0A9P9W902_9PEZI</name>
<dbReference type="Proteomes" id="UP000829685">
    <property type="component" value="Unassembled WGS sequence"/>
</dbReference>
<reference evidence="2" key="1">
    <citation type="submission" date="2021-03" db="EMBL/GenBank/DDBJ databases">
        <title>Revisited historic fungal species revealed as producer of novel bioactive compounds through whole genome sequencing and comparative genomics.</title>
        <authorList>
            <person name="Vignolle G.A."/>
            <person name="Hochenegger N."/>
            <person name="Mach R.L."/>
            <person name="Mach-Aigner A.R."/>
            <person name="Javad Rahimi M."/>
            <person name="Salim K.A."/>
            <person name="Chan C.M."/>
            <person name="Lim L.B.L."/>
            <person name="Cai F."/>
            <person name="Druzhinina I.S."/>
            <person name="U'Ren J.M."/>
            <person name="Derntl C."/>
        </authorList>
    </citation>
    <scope>NUCLEOTIDE SEQUENCE</scope>
    <source>
        <strain evidence="2">TUCIM 5799</strain>
    </source>
</reference>
<dbReference type="InterPro" id="IPR016181">
    <property type="entry name" value="Acyl_CoA_acyltransferase"/>
</dbReference>
<proteinExistence type="predicted"/>
<evidence type="ECO:0000313" key="2">
    <source>
        <dbReference type="EMBL" id="KAI1851457.1"/>
    </source>
</evidence>
<dbReference type="GO" id="GO:0016747">
    <property type="term" value="F:acyltransferase activity, transferring groups other than amino-acyl groups"/>
    <property type="evidence" value="ECO:0007669"/>
    <property type="project" value="InterPro"/>
</dbReference>
<dbReference type="OrthoDB" id="5689at2759"/>
<comment type="caution">
    <text evidence="2">The sequence shown here is derived from an EMBL/GenBank/DDBJ whole genome shotgun (WGS) entry which is preliminary data.</text>
</comment>
<accession>A0A9P9W902</accession>
<dbReference type="PROSITE" id="PS51186">
    <property type="entry name" value="GNAT"/>
    <property type="match status" value="1"/>
</dbReference>
<evidence type="ECO:0000313" key="3">
    <source>
        <dbReference type="Proteomes" id="UP000829685"/>
    </source>
</evidence>
<feature type="domain" description="N-acetyltransferase" evidence="1">
    <location>
        <begin position="6"/>
        <end position="173"/>
    </location>
</feature>
<dbReference type="SUPFAM" id="SSF55729">
    <property type="entry name" value="Acyl-CoA N-acyltransferases (Nat)"/>
    <property type="match status" value="1"/>
</dbReference>
<sequence>MTGISLRYRVATPEDIGLLLPLINSAYRGEESRAGWTTEADLLISERIDASGLLDKIQSPDTVILLAADGNDVLASCCELVWRPEKGIAYFGLFAVNPKRQGGGIGRQVLLYAEDYASRQWGAYKMEMTVIWLREEIIAWYARRGYRKTGETRPFPYADIGNGKALRGDLYFEVLVKDIQERN</sequence>
<dbReference type="InterPro" id="IPR000182">
    <property type="entry name" value="GNAT_dom"/>
</dbReference>
<dbReference type="Pfam" id="PF00583">
    <property type="entry name" value="Acetyltransf_1"/>
    <property type="match status" value="1"/>
</dbReference>